<dbReference type="KEGG" id="mel:Metbo_0047"/>
<dbReference type="InterPro" id="IPR029062">
    <property type="entry name" value="Class_I_gatase-like"/>
</dbReference>
<keyword evidence="7" id="KW-0315">Glutamine amidotransferase</keyword>
<evidence type="ECO:0000256" key="7">
    <source>
        <dbReference type="ARBA" id="ARBA00022962"/>
    </source>
</evidence>
<reference evidence="10 11" key="2">
    <citation type="journal article" date="2014" name="Int. J. Syst. Evol. Microbiol.">
        <title>Methanobacterium paludis sp. nov. and a novel strain of Methanobacterium lacus isolated from northern peatlands.</title>
        <authorList>
            <person name="Cadillo-Quiroz H."/>
            <person name="Brauer S.L."/>
            <person name="Goodson N."/>
            <person name="Yavitt J.B."/>
            <person name="Zinder S.H."/>
        </authorList>
    </citation>
    <scope>NUCLEOTIDE SEQUENCE [LARGE SCALE GENOMIC DNA]</scope>
    <source>
        <strain evidence="10 11">AL-21</strain>
    </source>
</reference>
<dbReference type="EMBL" id="CP002551">
    <property type="protein sequence ID" value="ADZ08300.1"/>
    <property type="molecule type" value="Genomic_DNA"/>
</dbReference>
<dbReference type="InterPro" id="IPR004484">
    <property type="entry name" value="CbiA/CobB_synth"/>
</dbReference>
<dbReference type="InterPro" id="IPR002586">
    <property type="entry name" value="CobQ/CobB/MinD/ParA_Nub-bd_dom"/>
</dbReference>
<feature type="domain" description="CobB/CobQ-like glutamine amidotransferase" evidence="9">
    <location>
        <begin position="34"/>
        <end position="198"/>
    </location>
</feature>
<dbReference type="RefSeq" id="WP_013643651.1">
    <property type="nucleotide sequence ID" value="NC_015216.1"/>
</dbReference>
<dbReference type="GO" id="GO:0042242">
    <property type="term" value="F:cobyrinic acid a,c-diamide synthase activity"/>
    <property type="evidence" value="ECO:0007669"/>
    <property type="project" value="InterPro"/>
</dbReference>
<dbReference type="Proteomes" id="UP000007490">
    <property type="component" value="Chromosome"/>
</dbReference>
<dbReference type="PANTHER" id="PTHR43873:SF1">
    <property type="entry name" value="COBYRINATE A,C-DIAMIDE SYNTHASE"/>
    <property type="match status" value="1"/>
</dbReference>
<keyword evidence="4" id="KW-0547">Nucleotide-binding</keyword>
<evidence type="ECO:0000259" key="9">
    <source>
        <dbReference type="Pfam" id="PF07685"/>
    </source>
</evidence>
<dbReference type="eggNOG" id="arCOG00107">
    <property type="taxonomic scope" value="Archaea"/>
</dbReference>
<dbReference type="GeneID" id="10276470"/>
<dbReference type="SUPFAM" id="SSF52317">
    <property type="entry name" value="Class I glutamine amidotransferase-like"/>
    <property type="match status" value="1"/>
</dbReference>
<dbReference type="AlphaFoldDB" id="F0T6R7"/>
<accession>F0T6R7</accession>
<keyword evidence="6" id="KW-0460">Magnesium</keyword>
<keyword evidence="11" id="KW-1185">Reference proteome</keyword>
<keyword evidence="5" id="KW-0067">ATP-binding</keyword>
<evidence type="ECO:0000313" key="11">
    <source>
        <dbReference type="Proteomes" id="UP000007490"/>
    </source>
</evidence>
<dbReference type="Pfam" id="PF01656">
    <property type="entry name" value="CbiA"/>
    <property type="match status" value="1"/>
</dbReference>
<evidence type="ECO:0000313" key="10">
    <source>
        <dbReference type="EMBL" id="ADZ08300.1"/>
    </source>
</evidence>
<dbReference type="InterPro" id="IPR027417">
    <property type="entry name" value="P-loop_NTPase"/>
</dbReference>
<dbReference type="STRING" id="877455.Metbo_0047"/>
<dbReference type="GO" id="GO:0009236">
    <property type="term" value="P:cobalamin biosynthetic process"/>
    <property type="evidence" value="ECO:0007669"/>
    <property type="project" value="UniProtKB-KW"/>
</dbReference>
<evidence type="ECO:0000256" key="6">
    <source>
        <dbReference type="ARBA" id="ARBA00022842"/>
    </source>
</evidence>
<gene>
    <name evidence="10" type="ordered locus">Metbo_0047</name>
</gene>
<dbReference type="NCBIfam" id="NF004921">
    <property type="entry name" value="PRK06278.1"/>
    <property type="match status" value="1"/>
</dbReference>
<comment type="cofactor">
    <cofactor evidence="1">
        <name>Mg(2+)</name>
        <dbReference type="ChEBI" id="CHEBI:18420"/>
    </cofactor>
</comment>
<evidence type="ECO:0000256" key="2">
    <source>
        <dbReference type="ARBA" id="ARBA00022573"/>
    </source>
</evidence>
<name>F0T6R7_METLA</name>
<proteinExistence type="predicted"/>
<dbReference type="Gene3D" id="3.40.50.880">
    <property type="match status" value="1"/>
</dbReference>
<keyword evidence="2" id="KW-0169">Cobalamin biosynthesis</keyword>
<reference evidence="11" key="1">
    <citation type="submission" date="2011-02" db="EMBL/GenBank/DDBJ databases">
        <title>Complete sequence of Methanobacterium sp. AL-21.</title>
        <authorList>
            <consortium name="US DOE Joint Genome Institute"/>
            <person name="Lucas S."/>
            <person name="Copeland A."/>
            <person name="Lapidus A."/>
            <person name="Cheng J.-F."/>
            <person name="Goodwin L."/>
            <person name="Pitluck S."/>
            <person name="Chertkov O."/>
            <person name="Detter J.C."/>
            <person name="Han C."/>
            <person name="Tapia R."/>
            <person name="Land M."/>
            <person name="Hauser L."/>
            <person name="Kyrpides N."/>
            <person name="Ivanova N."/>
            <person name="Mikhailova N."/>
            <person name="Pagani I."/>
            <person name="Cadillo-Quiroz H."/>
            <person name="Imachi H."/>
            <person name="Zinder S."/>
            <person name="Liu W."/>
            <person name="Woyke T."/>
        </authorList>
    </citation>
    <scope>NUCLEOTIDE SEQUENCE [LARGE SCALE GENOMIC DNA]</scope>
    <source>
        <strain evidence="11">AL-21</strain>
    </source>
</reference>
<evidence type="ECO:0000259" key="8">
    <source>
        <dbReference type="Pfam" id="PF01656"/>
    </source>
</evidence>
<dbReference type="Pfam" id="PF07685">
    <property type="entry name" value="GATase_3"/>
    <property type="match status" value="1"/>
</dbReference>
<protein>
    <submittedName>
        <fullName evidence="10">Cobyrinic acid ac-diamide synthase</fullName>
    </submittedName>
</protein>
<evidence type="ECO:0000256" key="3">
    <source>
        <dbReference type="ARBA" id="ARBA00022598"/>
    </source>
</evidence>
<organism evidence="10 11">
    <name type="scientific">Methanobacterium lacus (strain AL-21)</name>
    <dbReference type="NCBI Taxonomy" id="877455"/>
    <lineage>
        <taxon>Archaea</taxon>
        <taxon>Methanobacteriati</taxon>
        <taxon>Methanobacteriota</taxon>
        <taxon>Methanomada group</taxon>
        <taxon>Methanobacteria</taxon>
        <taxon>Methanobacteriales</taxon>
        <taxon>Methanobacteriaceae</taxon>
        <taxon>Methanobacterium</taxon>
    </lineage>
</organism>
<sequence length="497" mass="54204">MKKIGFLYVKGALPAFEDFGHLPTHIVGSNGTVNGFKMHKELDGLIIPGGSIVESQSVGRDIEREIHKMNAEGKFIFGMCSGFQLLANQTDIGRKSPCPVEKKGMGILDVSFSPMVGTDRVKAKIVDDSFLTKNLTGTLVSGFHCHTYGNITGDAKTVLKSLVKRTDYQNNPREITSGVTNDEGNAVGIMLHGALDENPMLRTNMLDFIGADDKDQTEIKDANEVLLKQIKAEMGIETGIKVINSKQEPAHGTKMIMMASTGSDSGKTFLTTGIIGALRKRGMRVAAIKVGPDIRDIVPSLYLNKEKMENFSSIKIGDLGWMDLDHVIKAVNSNNYDLVIVEGVMSIFTGLLNEKVPFSSAEIALAANLPVIMVSPCNKGGIETAAIDLTAHAEMMEKLGINTVGLILNKVYDSKIAGEAEKHIKSRINPEYFATIPKVKLKERGNMPEVEIKLEDFCLNAIKTVENYLDLDEIVKLAATPNFSGYTDFNALLKSFN</sequence>
<dbReference type="GO" id="GO:0005524">
    <property type="term" value="F:ATP binding"/>
    <property type="evidence" value="ECO:0007669"/>
    <property type="project" value="UniProtKB-KW"/>
</dbReference>
<dbReference type="SUPFAM" id="SSF52540">
    <property type="entry name" value="P-loop containing nucleoside triphosphate hydrolases"/>
    <property type="match status" value="1"/>
</dbReference>
<evidence type="ECO:0000256" key="5">
    <source>
        <dbReference type="ARBA" id="ARBA00022840"/>
    </source>
</evidence>
<keyword evidence="3" id="KW-0436">Ligase</keyword>
<dbReference type="PANTHER" id="PTHR43873">
    <property type="entry name" value="COBYRINATE A,C-DIAMIDE SYNTHASE"/>
    <property type="match status" value="1"/>
</dbReference>
<evidence type="ECO:0000256" key="1">
    <source>
        <dbReference type="ARBA" id="ARBA00001946"/>
    </source>
</evidence>
<evidence type="ECO:0000256" key="4">
    <source>
        <dbReference type="ARBA" id="ARBA00022741"/>
    </source>
</evidence>
<dbReference type="InterPro" id="IPR011698">
    <property type="entry name" value="GATase_3"/>
</dbReference>
<feature type="domain" description="CobQ/CobB/MinD/ParA nucleotide binding" evidence="8">
    <location>
        <begin position="256"/>
        <end position="439"/>
    </location>
</feature>
<dbReference type="HOGENOM" id="CLU_565768_0_0_2"/>
<dbReference type="PROSITE" id="PS51273">
    <property type="entry name" value="GATASE_TYPE_1"/>
    <property type="match status" value="1"/>
</dbReference>
<dbReference type="Gene3D" id="3.40.50.300">
    <property type="entry name" value="P-loop containing nucleotide triphosphate hydrolases"/>
    <property type="match status" value="2"/>
</dbReference>
<dbReference type="OrthoDB" id="26717at2157"/>